<protein>
    <submittedName>
        <fullName evidence="1">PetB</fullName>
    </submittedName>
</protein>
<proteinExistence type="predicted"/>
<sequence length="17" mass="1956">MLMHFPMIRKQGISGPL</sequence>
<reference evidence="1" key="1">
    <citation type="submission" date="2017-11" db="EMBL/GenBank/DDBJ databases">
        <title>Molecular Phylogenetic Analysis of tribe Chiococceae (Rubiaceae).</title>
        <authorList>
            <person name="Paudyal S.K."/>
            <person name="Neupane S."/>
            <person name="Delprete P.G."/>
            <person name="Motley T.J."/>
        </authorList>
    </citation>
    <scope>NUCLEOTIDE SEQUENCE</scope>
</reference>
<evidence type="ECO:0000313" key="1">
    <source>
        <dbReference type="EMBL" id="AYU70765.1"/>
    </source>
</evidence>
<keyword evidence="1" id="KW-0934">Plastid</keyword>
<dbReference type="AlphaFoldDB" id="A0A678X816"/>
<dbReference type="EMBL" id="MG575855">
    <property type="protein sequence ID" value="AYU70765.1"/>
    <property type="molecule type" value="Genomic_DNA"/>
</dbReference>
<geneLocation type="chloroplast" evidence="1"/>
<keyword evidence="1" id="KW-0150">Chloroplast</keyword>
<accession>A0A678X816</accession>
<gene>
    <name evidence="1" type="primary">petB</name>
</gene>
<name>A0A678X816_9GENT</name>
<organism evidence="1">
    <name type="scientific">Portlandia grandiflora</name>
    <dbReference type="NCBI Taxonomy" id="297570"/>
    <lineage>
        <taxon>Eukaryota</taxon>
        <taxon>Viridiplantae</taxon>
        <taxon>Streptophyta</taxon>
        <taxon>Embryophyta</taxon>
        <taxon>Tracheophyta</taxon>
        <taxon>Spermatophyta</taxon>
        <taxon>Magnoliopsida</taxon>
        <taxon>eudicotyledons</taxon>
        <taxon>Gunneridae</taxon>
        <taxon>Pentapetalae</taxon>
        <taxon>asterids</taxon>
        <taxon>lamiids</taxon>
        <taxon>Gentianales</taxon>
        <taxon>Rubiaceae</taxon>
        <taxon>Cinchonoideae</taxon>
        <taxon>Chiococceae</taxon>
        <taxon>Portlandia</taxon>
    </lineage>
</organism>
<feature type="non-terminal residue" evidence="1">
    <location>
        <position position="1"/>
    </location>
</feature>